<dbReference type="PANTHER" id="PTHR22981:SF84">
    <property type="entry name" value="3-HYDROXYISOBUTYRATE DEHYDROGENASE"/>
    <property type="match status" value="1"/>
</dbReference>
<feature type="domain" description="6-phosphogluconate dehydrogenase NADP-binding" evidence="4">
    <location>
        <begin position="3"/>
        <end position="161"/>
    </location>
</feature>
<gene>
    <name evidence="6" type="ORF">GCM10009775_07250</name>
</gene>
<keyword evidence="3" id="KW-0520">NAD</keyword>
<sequence length="308" mass="33300">MMIGFIGLGAMGARMVHNLVDADLEVVIHDLDRGRGYAFEERGATWAESTDELGRQCDVVFTSLPGPQQMREVAFDDRGLLSSLRSGAAWFDLTTNAPSTVREVSAAALERGIHVLDAPVSGRPDGARTGKLAIYVGGDAAVFESFKPLLDKMGDRVMYVGEVGAGNTAKLMHNAASISIRATIAEVMSLGVKAGMSPDTLWSALRQGAIGRARTFDSIGRRYLQEAYEPPSFALALADKDLRLALELADELDVPMSIARAAQADYREARERGWGDRDSQSSLALQNERAGVEIRLTDDQVERILAEG</sequence>
<evidence type="ECO:0000256" key="1">
    <source>
        <dbReference type="ARBA" id="ARBA00009080"/>
    </source>
</evidence>
<organism evidence="6 7">
    <name type="scientific">Microbacterium aoyamense</name>
    <dbReference type="NCBI Taxonomy" id="344166"/>
    <lineage>
        <taxon>Bacteria</taxon>
        <taxon>Bacillati</taxon>
        <taxon>Actinomycetota</taxon>
        <taxon>Actinomycetes</taxon>
        <taxon>Micrococcales</taxon>
        <taxon>Microbacteriaceae</taxon>
        <taxon>Microbacterium</taxon>
    </lineage>
</organism>
<evidence type="ECO:0000259" key="5">
    <source>
        <dbReference type="Pfam" id="PF14833"/>
    </source>
</evidence>
<feature type="domain" description="3-hydroxyisobutyrate dehydrogenase-like NAD-binding" evidence="5">
    <location>
        <begin position="164"/>
        <end position="282"/>
    </location>
</feature>
<dbReference type="Proteomes" id="UP001501343">
    <property type="component" value="Unassembled WGS sequence"/>
</dbReference>
<comment type="similarity">
    <text evidence="1">Belongs to the HIBADH-related family.</text>
</comment>
<protein>
    <submittedName>
        <fullName evidence="6">NAD(P)-dependent oxidoreductase</fullName>
    </submittedName>
</protein>
<dbReference type="InterPro" id="IPR036291">
    <property type="entry name" value="NAD(P)-bd_dom_sf"/>
</dbReference>
<comment type="caution">
    <text evidence="6">The sequence shown here is derived from an EMBL/GenBank/DDBJ whole genome shotgun (WGS) entry which is preliminary data.</text>
</comment>
<dbReference type="PROSITE" id="PS00895">
    <property type="entry name" value="3_HYDROXYISOBUT_DH"/>
    <property type="match status" value="1"/>
</dbReference>
<dbReference type="InterPro" id="IPR029154">
    <property type="entry name" value="HIBADH-like_NADP-bd"/>
</dbReference>
<dbReference type="EMBL" id="BAAAOF010000002">
    <property type="protein sequence ID" value="GAA1917377.1"/>
    <property type="molecule type" value="Genomic_DNA"/>
</dbReference>
<evidence type="ECO:0000259" key="4">
    <source>
        <dbReference type="Pfam" id="PF03446"/>
    </source>
</evidence>
<dbReference type="InterPro" id="IPR008927">
    <property type="entry name" value="6-PGluconate_DH-like_C_sf"/>
</dbReference>
<accession>A0ABN2PBA8</accession>
<dbReference type="Gene3D" id="3.40.50.720">
    <property type="entry name" value="NAD(P)-binding Rossmann-like Domain"/>
    <property type="match status" value="1"/>
</dbReference>
<dbReference type="SUPFAM" id="SSF48179">
    <property type="entry name" value="6-phosphogluconate dehydrogenase C-terminal domain-like"/>
    <property type="match status" value="1"/>
</dbReference>
<dbReference type="Pfam" id="PF03446">
    <property type="entry name" value="NAD_binding_2"/>
    <property type="match status" value="1"/>
</dbReference>
<dbReference type="Pfam" id="PF14833">
    <property type="entry name" value="NAD_binding_11"/>
    <property type="match status" value="1"/>
</dbReference>
<dbReference type="InterPro" id="IPR002204">
    <property type="entry name" value="3-OH-isobutyrate_DH-rel_CS"/>
</dbReference>
<evidence type="ECO:0000256" key="2">
    <source>
        <dbReference type="ARBA" id="ARBA00023002"/>
    </source>
</evidence>
<evidence type="ECO:0000313" key="7">
    <source>
        <dbReference type="Proteomes" id="UP001501343"/>
    </source>
</evidence>
<keyword evidence="2" id="KW-0560">Oxidoreductase</keyword>
<dbReference type="PANTHER" id="PTHR22981">
    <property type="entry name" value="3-HYDROXYISOBUTYRATE DEHYDROGENASE-RELATED"/>
    <property type="match status" value="1"/>
</dbReference>
<dbReference type="InterPro" id="IPR006115">
    <property type="entry name" value="6PGDH_NADP-bd"/>
</dbReference>
<dbReference type="Gene3D" id="1.10.1040.10">
    <property type="entry name" value="N-(1-d-carboxylethyl)-l-norvaline Dehydrogenase, domain 2"/>
    <property type="match status" value="1"/>
</dbReference>
<dbReference type="PIRSF" id="PIRSF000103">
    <property type="entry name" value="HIBADH"/>
    <property type="match status" value="1"/>
</dbReference>
<dbReference type="InterPro" id="IPR013328">
    <property type="entry name" value="6PGD_dom2"/>
</dbReference>
<reference evidence="6 7" key="1">
    <citation type="journal article" date="2019" name="Int. J. Syst. Evol. Microbiol.">
        <title>The Global Catalogue of Microorganisms (GCM) 10K type strain sequencing project: providing services to taxonomists for standard genome sequencing and annotation.</title>
        <authorList>
            <consortium name="The Broad Institute Genomics Platform"/>
            <consortium name="The Broad Institute Genome Sequencing Center for Infectious Disease"/>
            <person name="Wu L."/>
            <person name="Ma J."/>
        </authorList>
    </citation>
    <scope>NUCLEOTIDE SEQUENCE [LARGE SCALE GENOMIC DNA]</scope>
    <source>
        <strain evidence="6 7">JCM 14900</strain>
    </source>
</reference>
<name>A0ABN2PBA8_9MICO</name>
<evidence type="ECO:0000256" key="3">
    <source>
        <dbReference type="ARBA" id="ARBA00023027"/>
    </source>
</evidence>
<dbReference type="SUPFAM" id="SSF51735">
    <property type="entry name" value="NAD(P)-binding Rossmann-fold domains"/>
    <property type="match status" value="1"/>
</dbReference>
<dbReference type="InterPro" id="IPR015815">
    <property type="entry name" value="HIBADH-related"/>
</dbReference>
<evidence type="ECO:0000313" key="6">
    <source>
        <dbReference type="EMBL" id="GAA1917377.1"/>
    </source>
</evidence>
<keyword evidence="7" id="KW-1185">Reference proteome</keyword>
<proteinExistence type="inferred from homology"/>